<comment type="caution">
    <text evidence="2">The sequence shown here is derived from an EMBL/GenBank/DDBJ whole genome shotgun (WGS) entry which is preliminary data.</text>
</comment>
<dbReference type="RefSeq" id="WP_354492993.1">
    <property type="nucleotide sequence ID" value="NZ_JBEPMC010000007.1"/>
</dbReference>
<organism evidence="2 3">
    <name type="scientific">Mesorhizobium robiniae</name>
    <dbReference type="NCBI Taxonomy" id="559315"/>
    <lineage>
        <taxon>Bacteria</taxon>
        <taxon>Pseudomonadati</taxon>
        <taxon>Pseudomonadota</taxon>
        <taxon>Alphaproteobacteria</taxon>
        <taxon>Hyphomicrobiales</taxon>
        <taxon>Phyllobacteriaceae</taxon>
        <taxon>Mesorhizobium</taxon>
    </lineage>
</organism>
<accession>A0ABV2GSU0</accession>
<feature type="region of interest" description="Disordered" evidence="1">
    <location>
        <begin position="1"/>
        <end position="34"/>
    </location>
</feature>
<reference evidence="2 3" key="1">
    <citation type="submission" date="2024-06" db="EMBL/GenBank/DDBJ databases">
        <title>Genomic Encyclopedia of Type Strains, Phase IV (KMG-IV): sequencing the most valuable type-strain genomes for metagenomic binning, comparative biology and taxonomic classification.</title>
        <authorList>
            <person name="Goeker M."/>
        </authorList>
    </citation>
    <scope>NUCLEOTIDE SEQUENCE [LARGE SCALE GENOMIC DNA]</scope>
    <source>
        <strain evidence="2 3">DSM 100022</strain>
    </source>
</reference>
<evidence type="ECO:0000313" key="3">
    <source>
        <dbReference type="Proteomes" id="UP001549204"/>
    </source>
</evidence>
<evidence type="ECO:0000256" key="1">
    <source>
        <dbReference type="SAM" id="MobiDB-lite"/>
    </source>
</evidence>
<keyword evidence="3" id="KW-1185">Reference proteome</keyword>
<dbReference type="Proteomes" id="UP001549204">
    <property type="component" value="Unassembled WGS sequence"/>
</dbReference>
<proteinExistence type="predicted"/>
<feature type="compositionally biased region" description="Basic and acidic residues" evidence="1">
    <location>
        <begin position="1"/>
        <end position="14"/>
    </location>
</feature>
<evidence type="ECO:0000313" key="2">
    <source>
        <dbReference type="EMBL" id="MET3581345.1"/>
    </source>
</evidence>
<sequence>MSRRIEGSRPDASKVDAVSPHARTGAVRSQQVERRRLSAIEQKTDQASEAWETQGLENAAFLFEAGPSGASINEVLVQYVRPRVPDPAILRRATSILEDCITDLLPRLGGGAQLRSMAEALMRDELDRHLEILKKLHGGTDF</sequence>
<dbReference type="EMBL" id="JBEPMC010000007">
    <property type="protein sequence ID" value="MET3581345.1"/>
    <property type="molecule type" value="Genomic_DNA"/>
</dbReference>
<protein>
    <submittedName>
        <fullName evidence="2">Uncharacterized protein</fullName>
    </submittedName>
</protein>
<name>A0ABV2GSU0_9HYPH</name>
<gene>
    <name evidence="2" type="ORF">ABID19_004391</name>
</gene>